<protein>
    <submittedName>
        <fullName evidence="1">Uncharacterized protein</fullName>
    </submittedName>
</protein>
<reference evidence="1 2" key="1">
    <citation type="journal article" date="2013" name="Front. Microbiol.">
        <title>The genome of Nitrospina gracilis illuminates the metabolism and evolution of the major marine nitrite oxidizer.</title>
        <authorList>
            <person name="Luecker S."/>
            <person name="Nowka B."/>
            <person name="Rattei T."/>
            <person name="Spieck E."/>
            <person name="and Daims H."/>
        </authorList>
    </citation>
    <scope>NUCLEOTIDE SEQUENCE [LARGE SCALE GENOMIC DNA]</scope>
    <source>
        <strain evidence="1 2">3/211</strain>
    </source>
</reference>
<dbReference type="InParanoid" id="M1YGX0"/>
<proteinExistence type="predicted"/>
<sequence>MRPQDFKEKDDRSGQDVRAPGICDFIYPMIAIQQGMNGVERFNQQIIPQSVIEFRSAKLKTTVFQFHQCGPRSQTRPTRKSDGKIIRGGVLDSLHRIPMKQRKRSS</sequence>
<dbReference type="AlphaFoldDB" id="M1YGX0"/>
<dbReference type="HOGENOM" id="CLU_2220377_0_0_0"/>
<dbReference type="EMBL" id="CAQJ01000017">
    <property type="protein sequence ID" value="CCQ89660.1"/>
    <property type="molecule type" value="Genomic_DNA"/>
</dbReference>
<comment type="caution">
    <text evidence="1">The sequence shown here is derived from an EMBL/GenBank/DDBJ whole genome shotgun (WGS) entry which is preliminary data.</text>
</comment>
<keyword evidence="2" id="KW-1185">Reference proteome</keyword>
<organism evidence="1 2">
    <name type="scientific">Nitrospina gracilis (strain 3/211)</name>
    <dbReference type="NCBI Taxonomy" id="1266370"/>
    <lineage>
        <taxon>Bacteria</taxon>
        <taxon>Pseudomonadati</taxon>
        <taxon>Nitrospinota/Tectimicrobiota group</taxon>
        <taxon>Nitrospinota</taxon>
        <taxon>Nitrospinia</taxon>
        <taxon>Nitrospinales</taxon>
        <taxon>Nitrospinaceae</taxon>
        <taxon>Nitrospina</taxon>
    </lineage>
</organism>
<gene>
    <name evidence="1" type="ORF">NITGR_150028</name>
</gene>
<evidence type="ECO:0000313" key="2">
    <source>
        <dbReference type="Proteomes" id="UP000011704"/>
    </source>
</evidence>
<dbReference type="STRING" id="1266370.NITGR_150028"/>
<accession>M1YGX0</accession>
<name>M1YGX0_NITG3</name>
<dbReference type="Proteomes" id="UP000011704">
    <property type="component" value="Unassembled WGS sequence"/>
</dbReference>
<evidence type="ECO:0000313" key="1">
    <source>
        <dbReference type="EMBL" id="CCQ89660.1"/>
    </source>
</evidence>